<organism evidence="1 2">
    <name type="scientific">Trifolium subterraneum</name>
    <name type="common">Subterranean clover</name>
    <dbReference type="NCBI Taxonomy" id="3900"/>
    <lineage>
        <taxon>Eukaryota</taxon>
        <taxon>Viridiplantae</taxon>
        <taxon>Streptophyta</taxon>
        <taxon>Embryophyta</taxon>
        <taxon>Tracheophyta</taxon>
        <taxon>Spermatophyta</taxon>
        <taxon>Magnoliopsida</taxon>
        <taxon>eudicotyledons</taxon>
        <taxon>Gunneridae</taxon>
        <taxon>Pentapetalae</taxon>
        <taxon>rosids</taxon>
        <taxon>fabids</taxon>
        <taxon>Fabales</taxon>
        <taxon>Fabaceae</taxon>
        <taxon>Papilionoideae</taxon>
        <taxon>50 kb inversion clade</taxon>
        <taxon>NPAAA clade</taxon>
        <taxon>Hologalegina</taxon>
        <taxon>IRL clade</taxon>
        <taxon>Trifolieae</taxon>
        <taxon>Trifolium</taxon>
    </lineage>
</organism>
<evidence type="ECO:0000313" key="2">
    <source>
        <dbReference type="Proteomes" id="UP000242715"/>
    </source>
</evidence>
<protein>
    <submittedName>
        <fullName evidence="1">Uncharacterized protein</fullName>
    </submittedName>
</protein>
<evidence type="ECO:0000313" key="1">
    <source>
        <dbReference type="EMBL" id="GAU21715.1"/>
    </source>
</evidence>
<dbReference type="AlphaFoldDB" id="A0A2Z6MFL9"/>
<gene>
    <name evidence="1" type="ORF">TSUD_180590</name>
</gene>
<dbReference type="EMBL" id="DF973236">
    <property type="protein sequence ID" value="GAU21715.1"/>
    <property type="molecule type" value="Genomic_DNA"/>
</dbReference>
<dbReference type="Proteomes" id="UP000242715">
    <property type="component" value="Unassembled WGS sequence"/>
</dbReference>
<accession>A0A2Z6MFL9</accession>
<keyword evidence="2" id="KW-1185">Reference proteome</keyword>
<name>A0A2Z6MFL9_TRISU</name>
<reference evidence="2" key="1">
    <citation type="journal article" date="2017" name="Front. Plant Sci.">
        <title>Climate Clever Clovers: New Paradigm to Reduce the Environmental Footprint of Ruminants by Breeding Low Methanogenic Forages Utilizing Haplotype Variation.</title>
        <authorList>
            <person name="Kaur P."/>
            <person name="Appels R."/>
            <person name="Bayer P.E."/>
            <person name="Keeble-Gagnere G."/>
            <person name="Wang J."/>
            <person name="Hirakawa H."/>
            <person name="Shirasawa K."/>
            <person name="Vercoe P."/>
            <person name="Stefanova K."/>
            <person name="Durmic Z."/>
            <person name="Nichols P."/>
            <person name="Revell C."/>
            <person name="Isobe S.N."/>
            <person name="Edwards D."/>
            <person name="Erskine W."/>
        </authorList>
    </citation>
    <scope>NUCLEOTIDE SEQUENCE [LARGE SCALE GENOMIC DNA]</scope>
    <source>
        <strain evidence="2">cv. Daliak</strain>
    </source>
</reference>
<sequence>MLNVARNPITNFSRIRVFPKAEQSARQHLFITSSHQLVACHHIYLPLAAVVPCPSLIDFHAN</sequence>
<proteinExistence type="predicted"/>